<evidence type="ECO:0000256" key="9">
    <source>
        <dbReference type="SAM" id="Phobius"/>
    </source>
</evidence>
<dbReference type="InterPro" id="IPR000727">
    <property type="entry name" value="T_SNARE_dom"/>
</dbReference>
<organism evidence="11 12">
    <name type="scientific">Hypsibius exemplaris</name>
    <name type="common">Freshwater tardigrade</name>
    <dbReference type="NCBI Taxonomy" id="2072580"/>
    <lineage>
        <taxon>Eukaryota</taxon>
        <taxon>Metazoa</taxon>
        <taxon>Ecdysozoa</taxon>
        <taxon>Tardigrada</taxon>
        <taxon>Eutardigrada</taxon>
        <taxon>Parachela</taxon>
        <taxon>Hypsibioidea</taxon>
        <taxon>Hypsibiidae</taxon>
        <taxon>Hypsibius</taxon>
    </lineage>
</organism>
<evidence type="ECO:0000256" key="7">
    <source>
        <dbReference type="ARBA" id="ARBA00023136"/>
    </source>
</evidence>
<sequence>MTEEYLTRDNQMRSEALSSRVSLLKSIAIDIETETKDQNDLLDNMEKEISGVRGFVTTGKKRATQILKAGNRDRKTTCYVAIAVALFLFSIYYLISRASFGTPEPRNGNPL</sequence>
<keyword evidence="5 9" id="KW-1133">Transmembrane helix</keyword>
<keyword evidence="2" id="KW-0813">Transport</keyword>
<keyword evidence="7 9" id="KW-0472">Membrane</keyword>
<feature type="domain" description="T-SNARE coiled-coil homology" evidence="10">
    <location>
        <begin position="4"/>
        <end position="66"/>
    </location>
</feature>
<dbReference type="Gene3D" id="1.20.5.110">
    <property type="match status" value="1"/>
</dbReference>
<dbReference type="OrthoDB" id="261831at2759"/>
<gene>
    <name evidence="11" type="ORF">BV898_07512</name>
</gene>
<feature type="transmembrane region" description="Helical" evidence="9">
    <location>
        <begin position="76"/>
        <end position="95"/>
    </location>
</feature>
<comment type="caution">
    <text evidence="11">The sequence shown here is derived from an EMBL/GenBank/DDBJ whole genome shotgun (WGS) entry which is preliminary data.</text>
</comment>
<name>A0A1W0WTM6_HYPEX</name>
<keyword evidence="3 9" id="KW-0812">Transmembrane</keyword>
<evidence type="ECO:0000256" key="5">
    <source>
        <dbReference type="ARBA" id="ARBA00022989"/>
    </source>
</evidence>
<keyword evidence="12" id="KW-1185">Reference proteome</keyword>
<dbReference type="PANTHER" id="PTHR12791">
    <property type="entry name" value="GOLGI SNARE BET1-RELATED"/>
    <property type="match status" value="1"/>
</dbReference>
<protein>
    <recommendedName>
        <fullName evidence="10">t-SNARE coiled-coil homology domain-containing protein</fullName>
    </recommendedName>
</protein>
<evidence type="ECO:0000256" key="2">
    <source>
        <dbReference type="ARBA" id="ARBA00022448"/>
    </source>
</evidence>
<reference evidence="12" key="1">
    <citation type="submission" date="2017-01" db="EMBL/GenBank/DDBJ databases">
        <title>Comparative genomics of anhydrobiosis in the tardigrade Hypsibius dujardini.</title>
        <authorList>
            <person name="Yoshida Y."/>
            <person name="Koutsovoulos G."/>
            <person name="Laetsch D."/>
            <person name="Stevens L."/>
            <person name="Kumar S."/>
            <person name="Horikawa D."/>
            <person name="Ishino K."/>
            <person name="Komine S."/>
            <person name="Tomita M."/>
            <person name="Blaxter M."/>
            <person name="Arakawa K."/>
        </authorList>
    </citation>
    <scope>NUCLEOTIDE SEQUENCE [LARGE SCALE GENOMIC DNA]</scope>
    <source>
        <strain evidence="12">Z151</strain>
    </source>
</reference>
<dbReference type="SUPFAM" id="SSF58038">
    <property type="entry name" value="SNARE fusion complex"/>
    <property type="match status" value="1"/>
</dbReference>
<dbReference type="Proteomes" id="UP000192578">
    <property type="component" value="Unassembled WGS sequence"/>
</dbReference>
<evidence type="ECO:0000259" key="10">
    <source>
        <dbReference type="PROSITE" id="PS50192"/>
    </source>
</evidence>
<keyword evidence="6" id="KW-0333">Golgi apparatus</keyword>
<dbReference type="GO" id="GO:0015031">
    <property type="term" value="P:protein transport"/>
    <property type="evidence" value="ECO:0007669"/>
    <property type="project" value="UniProtKB-KW"/>
</dbReference>
<dbReference type="GO" id="GO:0000139">
    <property type="term" value="C:Golgi membrane"/>
    <property type="evidence" value="ECO:0007669"/>
    <property type="project" value="UniProtKB-SubCell"/>
</dbReference>
<dbReference type="EMBL" id="MTYJ01000049">
    <property type="protein sequence ID" value="OQV18503.1"/>
    <property type="molecule type" value="Genomic_DNA"/>
</dbReference>
<evidence type="ECO:0000256" key="1">
    <source>
        <dbReference type="ARBA" id="ARBA00004394"/>
    </source>
</evidence>
<evidence type="ECO:0000313" key="12">
    <source>
        <dbReference type="Proteomes" id="UP000192578"/>
    </source>
</evidence>
<accession>A0A1W0WTM6</accession>
<evidence type="ECO:0000256" key="8">
    <source>
        <dbReference type="ARBA" id="ARBA00046280"/>
    </source>
</evidence>
<comment type="subcellular location">
    <subcellularLocation>
        <location evidence="8">Endomembrane system</location>
        <topology evidence="8">Single-pass type IV membrane protein</topology>
    </subcellularLocation>
    <subcellularLocation>
        <location evidence="1">Golgi apparatus membrane</location>
    </subcellularLocation>
</comment>
<evidence type="ECO:0000256" key="4">
    <source>
        <dbReference type="ARBA" id="ARBA00022927"/>
    </source>
</evidence>
<dbReference type="AlphaFoldDB" id="A0A1W0WTM6"/>
<keyword evidence="4" id="KW-0653">Protein transport</keyword>
<evidence type="ECO:0000256" key="6">
    <source>
        <dbReference type="ARBA" id="ARBA00023034"/>
    </source>
</evidence>
<evidence type="ECO:0000313" key="11">
    <source>
        <dbReference type="EMBL" id="OQV18503.1"/>
    </source>
</evidence>
<proteinExistence type="predicted"/>
<evidence type="ECO:0000256" key="3">
    <source>
        <dbReference type="ARBA" id="ARBA00022692"/>
    </source>
</evidence>
<dbReference type="PROSITE" id="PS50192">
    <property type="entry name" value="T_SNARE"/>
    <property type="match status" value="1"/>
</dbReference>
<dbReference type="InterPro" id="IPR039899">
    <property type="entry name" value="BET1_SNARE"/>
</dbReference>
<dbReference type="CDD" id="cd15853">
    <property type="entry name" value="SNARE_Bet1"/>
    <property type="match status" value="1"/>
</dbReference>